<dbReference type="Proteomes" id="UP000553776">
    <property type="component" value="Unassembled WGS sequence"/>
</dbReference>
<comment type="caution">
    <text evidence="2">The sequence shown here is derived from an EMBL/GenBank/DDBJ whole genome shotgun (WGS) entry which is preliminary data.</text>
</comment>
<evidence type="ECO:0000256" key="1">
    <source>
        <dbReference type="SAM" id="MobiDB-lite"/>
    </source>
</evidence>
<feature type="region of interest" description="Disordered" evidence="1">
    <location>
        <begin position="40"/>
        <end position="67"/>
    </location>
</feature>
<dbReference type="EMBL" id="JACJVR010000089">
    <property type="protein sequence ID" value="MBB6694301.1"/>
    <property type="molecule type" value="Genomic_DNA"/>
</dbReference>
<organism evidence="2 3">
    <name type="scientific">Cohnella xylanilytica</name>
    <dbReference type="NCBI Taxonomy" id="557555"/>
    <lineage>
        <taxon>Bacteria</taxon>
        <taxon>Bacillati</taxon>
        <taxon>Bacillota</taxon>
        <taxon>Bacilli</taxon>
        <taxon>Bacillales</taxon>
        <taxon>Paenibacillaceae</taxon>
        <taxon>Cohnella</taxon>
    </lineage>
</organism>
<protein>
    <submittedName>
        <fullName evidence="2">Uncharacterized protein</fullName>
    </submittedName>
</protein>
<name>A0A841U8F4_9BACL</name>
<keyword evidence="3" id="KW-1185">Reference proteome</keyword>
<gene>
    <name evidence="2" type="ORF">H7B90_23175</name>
</gene>
<evidence type="ECO:0000313" key="2">
    <source>
        <dbReference type="EMBL" id="MBB6694301.1"/>
    </source>
</evidence>
<sequence>MDTYIDASEAPIANANQTKLLTIAIDAFSLKGYRLHGRTACPASYKTNPAPIPRESSSSRSKEATID</sequence>
<proteinExistence type="predicted"/>
<dbReference type="AlphaFoldDB" id="A0A841U8F4"/>
<accession>A0A841U8F4</accession>
<evidence type="ECO:0000313" key="3">
    <source>
        <dbReference type="Proteomes" id="UP000553776"/>
    </source>
</evidence>
<reference evidence="2 3" key="1">
    <citation type="submission" date="2020-08" db="EMBL/GenBank/DDBJ databases">
        <title>Cohnella phylogeny.</title>
        <authorList>
            <person name="Dunlap C."/>
        </authorList>
    </citation>
    <scope>NUCLEOTIDE SEQUENCE [LARGE SCALE GENOMIC DNA]</scope>
    <source>
        <strain evidence="2 3">DSM 25239</strain>
    </source>
</reference>
<dbReference type="RefSeq" id="WP_185138274.1">
    <property type="nucleotide sequence ID" value="NZ_JACJVR010000089.1"/>
</dbReference>